<dbReference type="InterPro" id="IPR056884">
    <property type="entry name" value="NPHP3-like_N"/>
</dbReference>
<feature type="domain" description="GPI inositol-deacylase winged helix" evidence="2">
    <location>
        <begin position="482"/>
        <end position="569"/>
    </location>
</feature>
<dbReference type="EMBL" id="JAFEKC020000003">
    <property type="protein sequence ID" value="KAK0515624.1"/>
    <property type="molecule type" value="Genomic_DNA"/>
</dbReference>
<dbReference type="InterPro" id="IPR002110">
    <property type="entry name" value="Ankyrin_rpt"/>
</dbReference>
<reference evidence="4" key="1">
    <citation type="submission" date="2023-03" db="EMBL/GenBank/DDBJ databases">
        <title>Complete genome of Cladonia borealis.</title>
        <authorList>
            <person name="Park H."/>
        </authorList>
    </citation>
    <scope>NUCLEOTIDE SEQUENCE</scope>
    <source>
        <strain evidence="4">ANT050790</strain>
    </source>
</reference>
<evidence type="ECO:0000259" key="2">
    <source>
        <dbReference type="Pfam" id="PF22939"/>
    </source>
</evidence>
<dbReference type="InterPro" id="IPR054471">
    <property type="entry name" value="GPIID_WHD"/>
</dbReference>
<dbReference type="SUPFAM" id="SSF48403">
    <property type="entry name" value="Ankyrin repeat"/>
    <property type="match status" value="1"/>
</dbReference>
<feature type="domain" description="Nephrocystin 3-like N-terminal" evidence="3">
    <location>
        <begin position="206"/>
        <end position="372"/>
    </location>
</feature>
<gene>
    <name evidence="4" type="ORF">JMJ35_001658</name>
</gene>
<dbReference type="SUPFAM" id="SSF52540">
    <property type="entry name" value="P-loop containing nucleoside triphosphate hydrolases"/>
    <property type="match status" value="1"/>
</dbReference>
<dbReference type="PANTHER" id="PTHR10039:SF15">
    <property type="entry name" value="NACHT DOMAIN-CONTAINING PROTEIN"/>
    <property type="match status" value="1"/>
</dbReference>
<dbReference type="PANTHER" id="PTHR10039">
    <property type="entry name" value="AMELOGENIN"/>
    <property type="match status" value="1"/>
</dbReference>
<sequence length="853" mass="96605">MADPISIVGLITGVVELADMVFVRTFLYVKAVKERDKDRLALNSEVGALFGILSRLQLLSGAMEGGEEEEEDEGCKPVLQAVHLDNCLKTLLTIKSKLDVHEGHGHALRSALKTLRWPFTSSEVGNLLMEIERHKKNLLLALAADGLSALLGALSMQGEIRETVHGIESELNRVALNDQRRQILDSFGSTDPGKNHDMSRKLWRPNTGLWLTNGTEFRGWLTNKTARNIWCYGIPGAGKTVLASAVIEEVLKCRSHSVAAAYFYCDYKDANTQDPANILGSLAKQLIRQSERCFKESEAFYEVHHSGKQVSTSYRPDELRDLILQMSSFFNQTMIVVDGLDECGKDTTTVVELLSSLSKSEKSSVQTLFLSRDEIEIRETLTDCNPLSIAADKGDLQLYVASEIGARMKNKRLHINNKSIGEHIMDRLVNGANGMFRWAACQIDYLCELPNDRERCRALETLPPDLESTYERILGRVDETNIHVRRLVQRTLRWLVVAKEKLTISALREALTMKDGISRLDRDAVPDEFILLRSCSSLVRKSASGQGLELAHFTVKEFLLGIEPDSEFSAYRVDAEESEVELGKACLTYLTLQEFNSRVSASREAQLKRRQEYAFRYYAVRHWLSHARGRPGNPSLLALIQKLLDPSKPWTFIAWTHDHQSIFWFEKGDPTWWQTPLTKEEQKVYDEVATFTPLHYASAFALPEICKWLLDCGCNVDHMSGFGTPLHHALRGPESLLVLYWEMGFEPFIIEWRKESVLEVVDILLEAGADPNGECAERKTPINYAYSQPDIILRLLKKGARYKGQNAYEPWPSGWAQKIILNIGRENFHEDDYAFLLQDSYKGNAMEEKILPE</sequence>
<dbReference type="Pfam" id="PF00023">
    <property type="entry name" value="Ank"/>
    <property type="match status" value="1"/>
</dbReference>
<evidence type="ECO:0008006" key="6">
    <source>
        <dbReference type="Google" id="ProtNLM"/>
    </source>
</evidence>
<dbReference type="AlphaFoldDB" id="A0AA39V747"/>
<dbReference type="Gene3D" id="3.40.50.300">
    <property type="entry name" value="P-loop containing nucleotide triphosphate hydrolases"/>
    <property type="match status" value="1"/>
</dbReference>
<keyword evidence="5" id="KW-1185">Reference proteome</keyword>
<name>A0AA39V747_9LECA</name>
<proteinExistence type="predicted"/>
<dbReference type="Pfam" id="PF22939">
    <property type="entry name" value="WHD_GPIID"/>
    <property type="match status" value="1"/>
</dbReference>
<accession>A0AA39V747</accession>
<dbReference type="Pfam" id="PF24883">
    <property type="entry name" value="NPHP3_N"/>
    <property type="match status" value="1"/>
</dbReference>
<evidence type="ECO:0000259" key="3">
    <source>
        <dbReference type="Pfam" id="PF24883"/>
    </source>
</evidence>
<evidence type="ECO:0000256" key="1">
    <source>
        <dbReference type="ARBA" id="ARBA00022737"/>
    </source>
</evidence>
<organism evidence="4 5">
    <name type="scientific">Cladonia borealis</name>
    <dbReference type="NCBI Taxonomy" id="184061"/>
    <lineage>
        <taxon>Eukaryota</taxon>
        <taxon>Fungi</taxon>
        <taxon>Dikarya</taxon>
        <taxon>Ascomycota</taxon>
        <taxon>Pezizomycotina</taxon>
        <taxon>Lecanoromycetes</taxon>
        <taxon>OSLEUM clade</taxon>
        <taxon>Lecanoromycetidae</taxon>
        <taxon>Lecanorales</taxon>
        <taxon>Lecanorineae</taxon>
        <taxon>Cladoniaceae</taxon>
        <taxon>Cladonia</taxon>
    </lineage>
</organism>
<comment type="caution">
    <text evidence="4">The sequence shown here is derived from an EMBL/GenBank/DDBJ whole genome shotgun (WGS) entry which is preliminary data.</text>
</comment>
<dbReference type="InterPro" id="IPR036770">
    <property type="entry name" value="Ankyrin_rpt-contain_sf"/>
</dbReference>
<dbReference type="InterPro" id="IPR027417">
    <property type="entry name" value="P-loop_NTPase"/>
</dbReference>
<dbReference type="Gene3D" id="1.25.40.20">
    <property type="entry name" value="Ankyrin repeat-containing domain"/>
    <property type="match status" value="1"/>
</dbReference>
<evidence type="ECO:0000313" key="4">
    <source>
        <dbReference type="EMBL" id="KAK0515624.1"/>
    </source>
</evidence>
<dbReference type="SMART" id="SM00248">
    <property type="entry name" value="ANK"/>
    <property type="match status" value="3"/>
</dbReference>
<keyword evidence="1" id="KW-0677">Repeat</keyword>
<dbReference type="Proteomes" id="UP001166286">
    <property type="component" value="Unassembled WGS sequence"/>
</dbReference>
<evidence type="ECO:0000313" key="5">
    <source>
        <dbReference type="Proteomes" id="UP001166286"/>
    </source>
</evidence>
<protein>
    <recommendedName>
        <fullName evidence="6">Ankyrin repeat protein</fullName>
    </recommendedName>
</protein>